<keyword evidence="1" id="KW-0472">Membrane</keyword>
<keyword evidence="1" id="KW-1133">Transmembrane helix</keyword>
<protein>
    <submittedName>
        <fullName evidence="2">Uncharacterized protein</fullName>
    </submittedName>
</protein>
<accession>A0A9Q1JKR2</accession>
<dbReference type="Proteomes" id="UP001153076">
    <property type="component" value="Unassembled WGS sequence"/>
</dbReference>
<keyword evidence="3" id="KW-1185">Reference proteome</keyword>
<proteinExistence type="predicted"/>
<evidence type="ECO:0000313" key="2">
    <source>
        <dbReference type="EMBL" id="KAJ8421865.1"/>
    </source>
</evidence>
<gene>
    <name evidence="2" type="ORF">Cgig2_009350</name>
</gene>
<sequence>MAITEIRKITFSVLRPIVVFVYVACTSIAQKARIDEFIAQARIQPALMVFLWLQAKCCFLFVNKVKWILANSPLLDACHPFYGWRQHRPGMSTSSYATSFVCYSSPFLVGFHSRVPEVNFYDVRGGPPWRLECTSNSPLQRQDKDDNNMNLCLTEPSNWIFHWLQALVFEMEWFCLVAFLFFVAVYLCFAIFVDKGCELLWSSLCLWLALTYPFQVCWG</sequence>
<comment type="caution">
    <text evidence="2">The sequence shown here is derived from an EMBL/GenBank/DDBJ whole genome shotgun (WGS) entry which is preliminary data.</text>
</comment>
<feature type="transmembrane region" description="Helical" evidence="1">
    <location>
        <begin position="173"/>
        <end position="193"/>
    </location>
</feature>
<keyword evidence="1" id="KW-0812">Transmembrane</keyword>
<evidence type="ECO:0000313" key="3">
    <source>
        <dbReference type="Proteomes" id="UP001153076"/>
    </source>
</evidence>
<organism evidence="2 3">
    <name type="scientific">Carnegiea gigantea</name>
    <dbReference type="NCBI Taxonomy" id="171969"/>
    <lineage>
        <taxon>Eukaryota</taxon>
        <taxon>Viridiplantae</taxon>
        <taxon>Streptophyta</taxon>
        <taxon>Embryophyta</taxon>
        <taxon>Tracheophyta</taxon>
        <taxon>Spermatophyta</taxon>
        <taxon>Magnoliopsida</taxon>
        <taxon>eudicotyledons</taxon>
        <taxon>Gunneridae</taxon>
        <taxon>Pentapetalae</taxon>
        <taxon>Caryophyllales</taxon>
        <taxon>Cactineae</taxon>
        <taxon>Cactaceae</taxon>
        <taxon>Cactoideae</taxon>
        <taxon>Echinocereeae</taxon>
        <taxon>Carnegiea</taxon>
    </lineage>
</organism>
<dbReference type="AlphaFoldDB" id="A0A9Q1JKR2"/>
<name>A0A9Q1JKR2_9CARY</name>
<dbReference type="EMBL" id="JAKOGI010002495">
    <property type="protein sequence ID" value="KAJ8421865.1"/>
    <property type="molecule type" value="Genomic_DNA"/>
</dbReference>
<reference evidence="2" key="1">
    <citation type="submission" date="2022-04" db="EMBL/GenBank/DDBJ databases">
        <title>Carnegiea gigantea Genome sequencing and assembly v2.</title>
        <authorList>
            <person name="Copetti D."/>
            <person name="Sanderson M.J."/>
            <person name="Burquez A."/>
            <person name="Wojciechowski M.F."/>
        </authorList>
    </citation>
    <scope>NUCLEOTIDE SEQUENCE</scope>
    <source>
        <strain evidence="2">SGP5-SGP5p</strain>
        <tissue evidence="2">Aerial part</tissue>
    </source>
</reference>
<evidence type="ECO:0000256" key="1">
    <source>
        <dbReference type="SAM" id="Phobius"/>
    </source>
</evidence>